<dbReference type="InterPro" id="IPR053283">
    <property type="entry name" value="TUNICAMYCIN_INDUCED_1"/>
</dbReference>
<feature type="chain" id="PRO_5029531994" description="Tunicamycin induced 1" evidence="1">
    <location>
        <begin position="26"/>
        <end position="424"/>
    </location>
</feature>
<keyword evidence="1" id="KW-0732">Signal</keyword>
<sequence length="424" mass="46086">MASKSSLYLIVPVFVLFATLQPCFALISSPEINPPYPKAISDLKEAIVKGLGFQADDLKISGFDIRDALVGHSVSYEFDVEINNKVLPFKLLEDVNRWEYVDLPMFKVVEDGSSALVEKRNSDKALPVLAPFQLAGPMELWIQDAKDMRLSLPHDVDAGVLKKVVLADGAIVTVKGARSVSLRHPVDLPLPLNRTSHEYASGLLALAEQLRHASRIDGAPVLSLRIVGPTSLSTSSSSSPSSVNKLKLKRLAPGLVELSSSSKARTMDAISTIDLHGETLLTPNQFTAMWPLTSINGSSSNLIGLEALLSSVLGPKAHEKGSFRLLKADVSAQTFVKIGFGVEKKLREGDIDLEGFPEWRTKPETVRMHFEVLAKVDGEKVVPERVMQINPVVVEDTVAPNVLSGNISMSNTPIIYPPPNPFTL</sequence>
<evidence type="ECO:0000313" key="2">
    <source>
        <dbReference type="EMBL" id="KAF5731886.1"/>
    </source>
</evidence>
<dbReference type="EMBL" id="JAAARO010000018">
    <property type="protein sequence ID" value="KAF5731886.1"/>
    <property type="molecule type" value="Genomic_DNA"/>
</dbReference>
<gene>
    <name evidence="2" type="ORF">HS088_TW18G00572</name>
</gene>
<dbReference type="FunCoup" id="A0A7J7CDT2">
    <property type="interactions" value="36"/>
</dbReference>
<dbReference type="PANTHER" id="PTHR34454">
    <property type="entry name" value="TUNICAMYCIN INDUCED PROTEIN"/>
    <property type="match status" value="1"/>
</dbReference>
<organism evidence="2 3">
    <name type="scientific">Tripterygium wilfordii</name>
    <name type="common">Thunder God vine</name>
    <dbReference type="NCBI Taxonomy" id="458696"/>
    <lineage>
        <taxon>Eukaryota</taxon>
        <taxon>Viridiplantae</taxon>
        <taxon>Streptophyta</taxon>
        <taxon>Embryophyta</taxon>
        <taxon>Tracheophyta</taxon>
        <taxon>Spermatophyta</taxon>
        <taxon>Magnoliopsida</taxon>
        <taxon>eudicotyledons</taxon>
        <taxon>Gunneridae</taxon>
        <taxon>Pentapetalae</taxon>
        <taxon>rosids</taxon>
        <taxon>fabids</taxon>
        <taxon>Celastrales</taxon>
        <taxon>Celastraceae</taxon>
        <taxon>Tripterygium</taxon>
    </lineage>
</organism>
<keyword evidence="3" id="KW-1185">Reference proteome</keyword>
<evidence type="ECO:0000313" key="3">
    <source>
        <dbReference type="Proteomes" id="UP000593562"/>
    </source>
</evidence>
<feature type="signal peptide" evidence="1">
    <location>
        <begin position="1"/>
        <end position="25"/>
    </location>
</feature>
<proteinExistence type="predicted"/>
<dbReference type="AlphaFoldDB" id="A0A7J7CDT2"/>
<evidence type="ECO:0000256" key="1">
    <source>
        <dbReference type="SAM" id="SignalP"/>
    </source>
</evidence>
<reference evidence="2 3" key="1">
    <citation type="journal article" date="2020" name="Nat. Commun.">
        <title>Genome of Tripterygium wilfordii and identification of cytochrome P450 involved in triptolide biosynthesis.</title>
        <authorList>
            <person name="Tu L."/>
            <person name="Su P."/>
            <person name="Zhang Z."/>
            <person name="Gao L."/>
            <person name="Wang J."/>
            <person name="Hu T."/>
            <person name="Zhou J."/>
            <person name="Zhang Y."/>
            <person name="Zhao Y."/>
            <person name="Liu Y."/>
            <person name="Song Y."/>
            <person name="Tong Y."/>
            <person name="Lu Y."/>
            <person name="Yang J."/>
            <person name="Xu C."/>
            <person name="Jia M."/>
            <person name="Peters R.J."/>
            <person name="Huang L."/>
            <person name="Gao W."/>
        </authorList>
    </citation>
    <scope>NUCLEOTIDE SEQUENCE [LARGE SCALE GENOMIC DNA]</scope>
    <source>
        <strain evidence="3">cv. XIE 37</strain>
        <tissue evidence="2">Leaf</tissue>
    </source>
</reference>
<evidence type="ECO:0008006" key="4">
    <source>
        <dbReference type="Google" id="ProtNLM"/>
    </source>
</evidence>
<name>A0A7J7CDT2_TRIWF</name>
<dbReference type="Proteomes" id="UP000593562">
    <property type="component" value="Unassembled WGS sequence"/>
</dbReference>
<protein>
    <recommendedName>
        <fullName evidence="4">Tunicamycin induced 1</fullName>
    </recommendedName>
</protein>
<dbReference type="OrthoDB" id="513870at2759"/>
<dbReference type="PANTHER" id="PTHR34454:SF2">
    <property type="entry name" value="PROTEIN TUNICAMYCIN INDUCED 1"/>
    <property type="match status" value="1"/>
</dbReference>
<comment type="caution">
    <text evidence="2">The sequence shown here is derived from an EMBL/GenBank/DDBJ whole genome shotgun (WGS) entry which is preliminary data.</text>
</comment>
<accession>A0A7J7CDT2</accession>
<dbReference type="InParanoid" id="A0A7J7CDT2"/>